<dbReference type="RefSeq" id="WP_110939563.1">
    <property type="nucleotide sequence ID" value="NZ_FQZV01000004.1"/>
</dbReference>
<dbReference type="AlphaFoldDB" id="A0A1M6CLV5"/>
<dbReference type="CDD" id="cd16377">
    <property type="entry name" value="23S_rRNA_IVP_like"/>
    <property type="match status" value="1"/>
</dbReference>
<reference evidence="2" key="1">
    <citation type="submission" date="2016-11" db="EMBL/GenBank/DDBJ databases">
        <authorList>
            <person name="Varghese N."/>
            <person name="Submissions S."/>
        </authorList>
    </citation>
    <scope>NUCLEOTIDE SEQUENCE [LARGE SCALE GENOMIC DNA]</scope>
    <source>
        <strain evidence="2">DSM 17957</strain>
    </source>
</reference>
<dbReference type="PANTHER" id="PTHR38471:SF2">
    <property type="entry name" value="FOUR HELIX BUNDLE PROTEIN"/>
    <property type="match status" value="1"/>
</dbReference>
<organism evidence="1 2">
    <name type="scientific">Geosporobacter subterraneus DSM 17957</name>
    <dbReference type="NCBI Taxonomy" id="1121919"/>
    <lineage>
        <taxon>Bacteria</taxon>
        <taxon>Bacillati</taxon>
        <taxon>Bacillota</taxon>
        <taxon>Clostridia</taxon>
        <taxon>Peptostreptococcales</taxon>
        <taxon>Thermotaleaceae</taxon>
        <taxon>Geosporobacter</taxon>
    </lineage>
</organism>
<dbReference type="InterPro" id="IPR012657">
    <property type="entry name" value="23S_rRNA-intervening_sequence"/>
</dbReference>
<gene>
    <name evidence="1" type="ORF">SAMN02745975_00259</name>
</gene>
<dbReference type="Proteomes" id="UP000184536">
    <property type="component" value="Unassembled WGS sequence"/>
</dbReference>
<dbReference type="EMBL" id="FQZV01000004">
    <property type="protein sequence ID" value="SHI61997.1"/>
    <property type="molecule type" value="Genomic_DNA"/>
</dbReference>
<proteinExistence type="predicted"/>
<dbReference type="STRING" id="1121919.SAMN02745975_00259"/>
<evidence type="ECO:0000313" key="2">
    <source>
        <dbReference type="Proteomes" id="UP000184536"/>
    </source>
</evidence>
<dbReference type="PANTHER" id="PTHR38471">
    <property type="entry name" value="FOUR HELIX BUNDLE PROTEIN"/>
    <property type="match status" value="1"/>
</dbReference>
<dbReference type="NCBIfam" id="TIGR02436">
    <property type="entry name" value="four helix bundle protein"/>
    <property type="match status" value="1"/>
</dbReference>
<dbReference type="Pfam" id="PF05635">
    <property type="entry name" value="23S_rRNA_IVP"/>
    <property type="match status" value="1"/>
</dbReference>
<protein>
    <submittedName>
        <fullName evidence="1">Four helix bundle protein</fullName>
    </submittedName>
</protein>
<dbReference type="OrthoDB" id="160990at2"/>
<sequence length="126" mass="14573">MAKFKTFEEIDAWVYSRELVKEIYQLTRSNNLSRDYGLKDQIQRASVSIMSNIAEGFERNSTKEFIRFLNIARGSSAEVKSLLYVLLDLGHVDQQTFGKLQAKTANISKTLLGLINYLRSYEQRIK</sequence>
<dbReference type="SUPFAM" id="SSF158446">
    <property type="entry name" value="IVS-encoded protein-like"/>
    <property type="match status" value="1"/>
</dbReference>
<dbReference type="Gene3D" id="1.20.1440.60">
    <property type="entry name" value="23S rRNA-intervening sequence"/>
    <property type="match status" value="1"/>
</dbReference>
<evidence type="ECO:0000313" key="1">
    <source>
        <dbReference type="EMBL" id="SHI61997.1"/>
    </source>
</evidence>
<dbReference type="InterPro" id="IPR036583">
    <property type="entry name" value="23S_rRNA_IVS_sf"/>
</dbReference>
<accession>A0A1M6CLV5</accession>
<name>A0A1M6CLV5_9FIRM</name>
<keyword evidence="2" id="KW-1185">Reference proteome</keyword>